<evidence type="ECO:0000256" key="3">
    <source>
        <dbReference type="ARBA" id="ARBA00022448"/>
    </source>
</evidence>
<proteinExistence type="inferred from homology"/>
<evidence type="ECO:0000256" key="2">
    <source>
        <dbReference type="ARBA" id="ARBA00009137"/>
    </source>
</evidence>
<keyword evidence="6" id="KW-0633">Potassium transport</keyword>
<evidence type="ECO:0000256" key="11">
    <source>
        <dbReference type="ARBA" id="ARBA00023136"/>
    </source>
</evidence>
<feature type="transmembrane region" description="Helical" evidence="13">
    <location>
        <begin position="278"/>
        <end position="299"/>
    </location>
</feature>
<feature type="transmembrane region" description="Helical" evidence="13">
    <location>
        <begin position="182"/>
        <end position="204"/>
    </location>
</feature>
<keyword evidence="4" id="KW-1003">Cell membrane</keyword>
<organism evidence="14 15">
    <name type="scientific">Candidatus Aphodenecus pullistercoris</name>
    <dbReference type="NCBI Taxonomy" id="2840669"/>
    <lineage>
        <taxon>Bacteria</taxon>
        <taxon>Pseudomonadati</taxon>
        <taxon>Spirochaetota</taxon>
        <taxon>Spirochaetia</taxon>
        <taxon>Spirochaetales</taxon>
        <taxon>Candidatus Aphodenecus</taxon>
    </lineage>
</organism>
<comment type="subcellular location">
    <subcellularLocation>
        <location evidence="1">Cell inner membrane</location>
        <topology evidence="1">Multi-pass membrane protein</topology>
    </subcellularLocation>
</comment>
<dbReference type="PIRSF" id="PIRSF006247">
    <property type="entry name" value="TrkH"/>
    <property type="match status" value="1"/>
</dbReference>
<feature type="binding site" evidence="12">
    <location>
        <position position="432"/>
    </location>
    <ligand>
        <name>K(+)</name>
        <dbReference type="ChEBI" id="CHEBI:29103"/>
    </ligand>
</feature>
<dbReference type="Proteomes" id="UP000823633">
    <property type="component" value="Unassembled WGS sequence"/>
</dbReference>
<dbReference type="EMBL" id="JADIMU010000058">
    <property type="protein sequence ID" value="MBO8443822.1"/>
    <property type="molecule type" value="Genomic_DNA"/>
</dbReference>
<keyword evidence="9 13" id="KW-1133">Transmembrane helix</keyword>
<evidence type="ECO:0000256" key="4">
    <source>
        <dbReference type="ARBA" id="ARBA00022475"/>
    </source>
</evidence>
<feature type="transmembrane region" description="Helical" evidence="13">
    <location>
        <begin position="39"/>
        <end position="58"/>
    </location>
</feature>
<keyword evidence="10" id="KW-0406">Ion transport</keyword>
<evidence type="ECO:0000256" key="10">
    <source>
        <dbReference type="ARBA" id="ARBA00023065"/>
    </source>
</evidence>
<keyword evidence="8 12" id="KW-0630">Potassium</keyword>
<evidence type="ECO:0000256" key="8">
    <source>
        <dbReference type="ARBA" id="ARBA00022958"/>
    </source>
</evidence>
<evidence type="ECO:0000256" key="12">
    <source>
        <dbReference type="PIRSR" id="PIRSR006247-1"/>
    </source>
</evidence>
<evidence type="ECO:0000256" key="5">
    <source>
        <dbReference type="ARBA" id="ARBA00022519"/>
    </source>
</evidence>
<keyword evidence="3" id="KW-0813">Transport</keyword>
<dbReference type="PANTHER" id="PTHR32024">
    <property type="entry name" value="TRK SYSTEM POTASSIUM UPTAKE PROTEIN TRKG-RELATED"/>
    <property type="match status" value="1"/>
</dbReference>
<comment type="similarity">
    <text evidence="2">Belongs to the TrkH potassium transport family.</text>
</comment>
<keyword evidence="11 13" id="KW-0472">Membrane</keyword>
<gene>
    <name evidence="14" type="ORF">IAC42_08740</name>
</gene>
<evidence type="ECO:0000256" key="13">
    <source>
        <dbReference type="SAM" id="Phobius"/>
    </source>
</evidence>
<feature type="transmembrane region" description="Helical" evidence="13">
    <location>
        <begin position="305"/>
        <end position="325"/>
    </location>
</feature>
<keyword evidence="5" id="KW-0997">Cell inner membrane</keyword>
<reference evidence="14" key="2">
    <citation type="journal article" date="2021" name="PeerJ">
        <title>Extensive microbial diversity within the chicken gut microbiome revealed by metagenomics and culture.</title>
        <authorList>
            <person name="Gilroy R."/>
            <person name="Ravi A."/>
            <person name="Getino M."/>
            <person name="Pursley I."/>
            <person name="Horton D.L."/>
            <person name="Alikhan N.F."/>
            <person name="Baker D."/>
            <person name="Gharbi K."/>
            <person name="Hall N."/>
            <person name="Watson M."/>
            <person name="Adriaenssens E.M."/>
            <person name="Foster-Nyarko E."/>
            <person name="Jarju S."/>
            <person name="Secka A."/>
            <person name="Antonio M."/>
            <person name="Oren A."/>
            <person name="Chaudhuri R.R."/>
            <person name="La Ragione R."/>
            <person name="Hildebrand F."/>
            <person name="Pallen M.J."/>
        </authorList>
    </citation>
    <scope>NUCLEOTIDE SEQUENCE</scope>
    <source>
        <strain evidence="14">11167</strain>
    </source>
</reference>
<feature type="binding site" evidence="12">
    <location>
        <position position="111"/>
    </location>
    <ligand>
        <name>K(+)</name>
        <dbReference type="ChEBI" id="CHEBI:29103"/>
    </ligand>
</feature>
<dbReference type="GO" id="GO:0046872">
    <property type="term" value="F:metal ion binding"/>
    <property type="evidence" value="ECO:0007669"/>
    <property type="project" value="UniProtKB-KW"/>
</dbReference>
<keyword evidence="7 13" id="KW-0812">Transmembrane</keyword>
<reference evidence="14" key="1">
    <citation type="submission" date="2020-10" db="EMBL/GenBank/DDBJ databases">
        <authorList>
            <person name="Gilroy R."/>
        </authorList>
    </citation>
    <scope>NUCLEOTIDE SEQUENCE</scope>
    <source>
        <strain evidence="14">11167</strain>
    </source>
</reference>
<feature type="transmembrane region" description="Helical" evidence="13">
    <location>
        <begin position="419"/>
        <end position="440"/>
    </location>
</feature>
<evidence type="ECO:0000256" key="7">
    <source>
        <dbReference type="ARBA" id="ARBA00022692"/>
    </source>
</evidence>
<sequence length="482" mass="53146">MHPKSVIRLLSFITVFMAAILLIPLLVSLGYGEAEGVDAFARTIILMVFISLVGIILTHGCEMKVSVKDSYLFVTLTWVVLTFFGALPMQFTHVLDNFAQCYFEIMSGFTTTGAAAMVGIDDKLKGILFWRNMTNWLGGMGIVVLFIAILPALGVSGTPLYGAESVGPTKDKLRPKIKETAIILWGIYTGISAIQVVLLMLGGLDWFDAVTVMFGTMGAAGYVPHDASIAYYQSPYVEWVCTIFMFMAGTNFALYFRILQRKFSKVFRDGEYRLYWKIVLISTALVAGNLFISGIYNLSDSIRQAAFQVVSFITTTGFSSTNYTLWPTFAQAVLYVMMFIGGCAGSTGGGIKVVRIGAMSQLFRNSITKRLHPNAVTVLRLGDETFSNDTLQAIAGFVGFYITNAIIGTLVLSLTEADFLVVHTSVLLTLGNIGIGLGGIGTDFTFAIYPQWALWCFSFLMLVGRLELFTVYSIFTRDFWRR</sequence>
<evidence type="ECO:0000256" key="1">
    <source>
        <dbReference type="ARBA" id="ARBA00004429"/>
    </source>
</evidence>
<feature type="transmembrane region" description="Helical" evidence="13">
    <location>
        <begin position="391"/>
        <end position="412"/>
    </location>
</feature>
<feature type="transmembrane region" description="Helical" evidence="13">
    <location>
        <begin position="332"/>
        <end position="354"/>
    </location>
</feature>
<feature type="binding site" evidence="12">
    <location>
        <position position="315"/>
    </location>
    <ligand>
        <name>K(+)</name>
        <dbReference type="ChEBI" id="CHEBI:29103"/>
    </ligand>
</feature>
<feature type="transmembrane region" description="Helical" evidence="13">
    <location>
        <begin position="70"/>
        <end position="89"/>
    </location>
</feature>
<comment type="caution">
    <text evidence="14">The sequence shown here is derived from an EMBL/GenBank/DDBJ whole genome shotgun (WGS) entry which is preliminary data.</text>
</comment>
<feature type="transmembrane region" description="Helical" evidence="13">
    <location>
        <begin position="140"/>
        <end position="161"/>
    </location>
</feature>
<feature type="transmembrane region" description="Helical" evidence="13">
    <location>
        <begin position="236"/>
        <end position="258"/>
    </location>
</feature>
<feature type="transmembrane region" description="Helical" evidence="13">
    <location>
        <begin position="452"/>
        <end position="475"/>
    </location>
</feature>
<name>A0A9D9HBQ0_9SPIR</name>
<evidence type="ECO:0000256" key="9">
    <source>
        <dbReference type="ARBA" id="ARBA00022989"/>
    </source>
</evidence>
<dbReference type="AlphaFoldDB" id="A0A9D9HBQ0"/>
<dbReference type="GO" id="GO:0005886">
    <property type="term" value="C:plasma membrane"/>
    <property type="evidence" value="ECO:0007669"/>
    <property type="project" value="UniProtKB-SubCell"/>
</dbReference>
<feature type="binding site" evidence="12">
    <location>
        <position position="112"/>
    </location>
    <ligand>
        <name>K(+)</name>
        <dbReference type="ChEBI" id="CHEBI:29103"/>
    </ligand>
</feature>
<dbReference type="PANTHER" id="PTHR32024:SF2">
    <property type="entry name" value="TRK SYSTEM POTASSIUM UPTAKE PROTEIN TRKG-RELATED"/>
    <property type="match status" value="1"/>
</dbReference>
<dbReference type="GO" id="GO:0015379">
    <property type="term" value="F:potassium:chloride symporter activity"/>
    <property type="evidence" value="ECO:0007669"/>
    <property type="project" value="InterPro"/>
</dbReference>
<dbReference type="InterPro" id="IPR003445">
    <property type="entry name" value="Cat_transpt"/>
</dbReference>
<dbReference type="Pfam" id="PF02386">
    <property type="entry name" value="TrkH"/>
    <property type="match status" value="1"/>
</dbReference>
<evidence type="ECO:0000256" key="6">
    <source>
        <dbReference type="ARBA" id="ARBA00022538"/>
    </source>
</evidence>
<dbReference type="InterPro" id="IPR004772">
    <property type="entry name" value="TrkH"/>
</dbReference>
<feature type="transmembrane region" description="Helical" evidence="13">
    <location>
        <begin position="6"/>
        <end position="27"/>
    </location>
</feature>
<evidence type="ECO:0000313" key="14">
    <source>
        <dbReference type="EMBL" id="MBO8443822.1"/>
    </source>
</evidence>
<feature type="binding site" evidence="12">
    <location>
        <position position="316"/>
    </location>
    <ligand>
        <name>K(+)</name>
        <dbReference type="ChEBI" id="CHEBI:29103"/>
    </ligand>
</feature>
<protein>
    <submittedName>
        <fullName evidence="14">TrkH family potassium uptake protein</fullName>
    </submittedName>
</protein>
<accession>A0A9D9HBQ0</accession>
<keyword evidence="12" id="KW-0479">Metal-binding</keyword>
<evidence type="ECO:0000313" key="15">
    <source>
        <dbReference type="Proteomes" id="UP000823633"/>
    </source>
</evidence>